<dbReference type="STRING" id="1122198.SAMN02745729_102137"/>
<keyword evidence="1" id="KW-1133">Transmembrane helix</keyword>
<proteinExistence type="predicted"/>
<feature type="domain" description="Inner membrane protein YgaP-like transmembrane" evidence="2">
    <location>
        <begin position="2"/>
        <end position="56"/>
    </location>
</feature>
<accession>A0A1H3ZS46</accession>
<evidence type="ECO:0000256" key="1">
    <source>
        <dbReference type="SAM" id="Phobius"/>
    </source>
</evidence>
<organism evidence="3 4">
    <name type="scientific">Marinobacterium iners DSM 11526</name>
    <dbReference type="NCBI Taxonomy" id="1122198"/>
    <lineage>
        <taxon>Bacteria</taxon>
        <taxon>Pseudomonadati</taxon>
        <taxon>Pseudomonadota</taxon>
        <taxon>Gammaproteobacteria</taxon>
        <taxon>Oceanospirillales</taxon>
        <taxon>Oceanospirillaceae</taxon>
        <taxon>Marinobacterium</taxon>
    </lineage>
</organism>
<dbReference type="Gene3D" id="6.10.140.1340">
    <property type="match status" value="2"/>
</dbReference>
<dbReference type="EMBL" id="FNRJ01000002">
    <property type="protein sequence ID" value="SEA26092.1"/>
    <property type="molecule type" value="Genomic_DNA"/>
</dbReference>
<reference evidence="4" key="1">
    <citation type="submission" date="2016-10" db="EMBL/GenBank/DDBJ databases">
        <authorList>
            <person name="Varghese N."/>
            <person name="Submissions S."/>
        </authorList>
    </citation>
    <scope>NUCLEOTIDE SEQUENCE [LARGE SCALE GENOMIC DNA]</scope>
    <source>
        <strain evidence="4">DSM 11526</strain>
    </source>
</reference>
<dbReference type="RefSeq" id="WP_091823283.1">
    <property type="nucleotide sequence ID" value="NZ_FNRJ01000002.1"/>
</dbReference>
<feature type="transmembrane region" description="Helical" evidence="1">
    <location>
        <begin position="76"/>
        <end position="96"/>
    </location>
</feature>
<evidence type="ECO:0000313" key="3">
    <source>
        <dbReference type="EMBL" id="SEA26092.1"/>
    </source>
</evidence>
<feature type="domain" description="Inner membrane protein YgaP-like transmembrane" evidence="2">
    <location>
        <begin position="71"/>
        <end position="126"/>
    </location>
</feature>
<dbReference type="Pfam" id="PF11127">
    <property type="entry name" value="YgaP-like_TM"/>
    <property type="match status" value="2"/>
</dbReference>
<sequence>MTLNAALRLMAGTVVLISLALSQYHSALWLWLTAFVGFNLLQSAFTRWCPAITVFRLLGLKEEVCDSKGMSVNQGVHIIAGILILATSLPVVLGMVGPTLLILPLIIGLSLIQSAFTGWCPAILIARMIGFKPTHRA</sequence>
<keyword evidence="1" id="KW-0472">Membrane</keyword>
<feature type="transmembrane region" description="Helical" evidence="1">
    <location>
        <begin position="7"/>
        <end position="24"/>
    </location>
</feature>
<dbReference type="InterPro" id="IPR021309">
    <property type="entry name" value="YgaP-like_TM"/>
</dbReference>
<name>A0A1H3ZS46_9GAMM</name>
<evidence type="ECO:0000259" key="2">
    <source>
        <dbReference type="Pfam" id="PF11127"/>
    </source>
</evidence>
<dbReference type="OrthoDB" id="9799383at2"/>
<gene>
    <name evidence="3" type="ORF">SAMN02745729_102137</name>
</gene>
<dbReference type="Proteomes" id="UP000242469">
    <property type="component" value="Unassembled WGS sequence"/>
</dbReference>
<dbReference type="AlphaFoldDB" id="A0A1H3ZS46"/>
<feature type="transmembrane region" description="Helical" evidence="1">
    <location>
        <begin position="102"/>
        <end position="126"/>
    </location>
</feature>
<protein>
    <recommendedName>
        <fullName evidence="2">Inner membrane protein YgaP-like transmembrane domain-containing protein</fullName>
    </recommendedName>
</protein>
<evidence type="ECO:0000313" key="4">
    <source>
        <dbReference type="Proteomes" id="UP000242469"/>
    </source>
</evidence>
<keyword evidence="1" id="KW-0812">Transmembrane</keyword>
<keyword evidence="4" id="KW-1185">Reference proteome</keyword>